<comment type="caution">
    <text evidence="1">The sequence shown here is derived from an EMBL/GenBank/DDBJ whole genome shotgun (WGS) entry which is preliminary data.</text>
</comment>
<dbReference type="Proteomes" id="UP000824998">
    <property type="component" value="Unassembled WGS sequence"/>
</dbReference>
<gene>
    <name evidence="1" type="ORF">BJ875DRAFT_439298</name>
</gene>
<dbReference type="AlphaFoldDB" id="A0A9P8C8W4"/>
<accession>A0A9P8C8W4</accession>
<evidence type="ECO:0000313" key="2">
    <source>
        <dbReference type="Proteomes" id="UP000824998"/>
    </source>
</evidence>
<organism evidence="1 2">
    <name type="scientific">Amylocarpus encephaloides</name>
    <dbReference type="NCBI Taxonomy" id="45428"/>
    <lineage>
        <taxon>Eukaryota</taxon>
        <taxon>Fungi</taxon>
        <taxon>Dikarya</taxon>
        <taxon>Ascomycota</taxon>
        <taxon>Pezizomycotina</taxon>
        <taxon>Leotiomycetes</taxon>
        <taxon>Helotiales</taxon>
        <taxon>Helotiales incertae sedis</taxon>
        <taxon>Amylocarpus</taxon>
    </lineage>
</organism>
<sequence>MAPLTVADLNAFLTSLAQPSHPAGEARKSWLAPGKYAIEDDCDINGEFTWSAYDTNEVKMTINFTDITTSPSLMLVKFPQSSKFASSKNESDDMFKIWDFENPEDKVVMKMTRDMKFAIHQVASKNWEVCFIISIENVGSLQECDVVRRPLFG</sequence>
<dbReference type="EMBL" id="MU251405">
    <property type="protein sequence ID" value="KAG9236521.1"/>
    <property type="molecule type" value="Genomic_DNA"/>
</dbReference>
<name>A0A9P8C8W4_9HELO</name>
<reference evidence="1" key="1">
    <citation type="journal article" date="2021" name="IMA Fungus">
        <title>Genomic characterization of three marine fungi, including Emericellopsis atlantica sp. nov. with signatures of a generalist lifestyle and marine biomass degradation.</title>
        <authorList>
            <person name="Hagestad O.C."/>
            <person name="Hou L."/>
            <person name="Andersen J.H."/>
            <person name="Hansen E.H."/>
            <person name="Altermark B."/>
            <person name="Li C."/>
            <person name="Kuhnert E."/>
            <person name="Cox R.J."/>
            <person name="Crous P.W."/>
            <person name="Spatafora J.W."/>
            <person name="Lail K."/>
            <person name="Amirebrahimi M."/>
            <person name="Lipzen A."/>
            <person name="Pangilinan J."/>
            <person name="Andreopoulos W."/>
            <person name="Hayes R.D."/>
            <person name="Ng V."/>
            <person name="Grigoriev I.V."/>
            <person name="Jackson S.A."/>
            <person name="Sutton T.D.S."/>
            <person name="Dobson A.D.W."/>
            <person name="Rama T."/>
        </authorList>
    </citation>
    <scope>NUCLEOTIDE SEQUENCE</scope>
    <source>
        <strain evidence="1">TRa018bII</strain>
    </source>
</reference>
<keyword evidence="2" id="KW-1185">Reference proteome</keyword>
<protein>
    <submittedName>
        <fullName evidence="1">Uncharacterized protein</fullName>
    </submittedName>
</protein>
<evidence type="ECO:0000313" key="1">
    <source>
        <dbReference type="EMBL" id="KAG9236521.1"/>
    </source>
</evidence>
<proteinExistence type="predicted"/>